<proteinExistence type="inferred from homology"/>
<name>A0A3B4DKE2_PYGNA</name>
<reference evidence="14" key="3">
    <citation type="submission" date="2025-09" db="UniProtKB">
        <authorList>
            <consortium name="Ensembl"/>
        </authorList>
    </citation>
    <scope>IDENTIFICATION</scope>
</reference>
<evidence type="ECO:0000256" key="2">
    <source>
        <dbReference type="ARBA" id="ARBA00005377"/>
    </source>
</evidence>
<evidence type="ECO:0000256" key="6">
    <source>
        <dbReference type="ARBA" id="ARBA00022955"/>
    </source>
</evidence>
<dbReference type="PANTHER" id="PTHR15451">
    <property type="entry name" value="ERGOSTEROL BIOSYNTHETIC PROTEIN 28-RELATED"/>
    <property type="match status" value="1"/>
</dbReference>
<protein>
    <recommendedName>
        <fullName evidence="16">Ergosterol biosynthesis 28 homolog</fullName>
    </recommendedName>
</protein>
<keyword evidence="9" id="KW-0443">Lipid metabolism</keyword>
<evidence type="ECO:0000256" key="1">
    <source>
        <dbReference type="ARBA" id="ARBA00004477"/>
    </source>
</evidence>
<keyword evidence="7 13" id="KW-1133">Transmembrane helix</keyword>
<dbReference type="OMA" id="NIAIWTY"/>
<dbReference type="CTD" id="11161"/>
<keyword evidence="12" id="KW-0753">Steroid metabolism</keyword>
<keyword evidence="4 13" id="KW-0812">Transmembrane</keyword>
<evidence type="ECO:0000313" key="14">
    <source>
        <dbReference type="Ensembl" id="ENSPNAP00000024852.1"/>
    </source>
</evidence>
<keyword evidence="3" id="KW-0444">Lipid biosynthesis</keyword>
<feature type="transmembrane region" description="Helical" evidence="13">
    <location>
        <begin position="91"/>
        <end position="110"/>
    </location>
</feature>
<feature type="transmembrane region" description="Helical" evidence="13">
    <location>
        <begin position="54"/>
        <end position="71"/>
    </location>
</feature>
<evidence type="ECO:0000256" key="13">
    <source>
        <dbReference type="SAM" id="Phobius"/>
    </source>
</evidence>
<gene>
    <name evidence="14" type="primary">ERG28</name>
</gene>
<evidence type="ECO:0000256" key="7">
    <source>
        <dbReference type="ARBA" id="ARBA00022989"/>
    </source>
</evidence>
<sequence>MLFCCSGCSLQWSRRAQRSASATGERWSDALVSSELPLLVSGNMSRFLNVLRSWLVMVSVIAVGNTVQSFRDHSFLSEKLYTGTPDFVNGLQARTFGIWTLLSSIIRCACAMDIQNRTLYHITLWTFVLALGHFLSEAFIYKTAPLTIGVMAPLFVAGFSIVGMLIGFQCITDPEEISGARQKKRN</sequence>
<organism evidence="14 15">
    <name type="scientific">Pygocentrus nattereri</name>
    <name type="common">Red-bellied piranha</name>
    <dbReference type="NCBI Taxonomy" id="42514"/>
    <lineage>
        <taxon>Eukaryota</taxon>
        <taxon>Metazoa</taxon>
        <taxon>Chordata</taxon>
        <taxon>Craniata</taxon>
        <taxon>Vertebrata</taxon>
        <taxon>Euteleostomi</taxon>
        <taxon>Actinopterygii</taxon>
        <taxon>Neopterygii</taxon>
        <taxon>Teleostei</taxon>
        <taxon>Ostariophysi</taxon>
        <taxon>Characiformes</taxon>
        <taxon>Characoidei</taxon>
        <taxon>Pygocentrus</taxon>
    </lineage>
</organism>
<evidence type="ECO:0000256" key="5">
    <source>
        <dbReference type="ARBA" id="ARBA00022824"/>
    </source>
</evidence>
<dbReference type="Ensembl" id="ENSPNAT00000009087.2">
    <property type="protein sequence ID" value="ENSPNAP00000024852.1"/>
    <property type="gene ID" value="ENSPNAG00000009627.2"/>
</dbReference>
<dbReference type="AlphaFoldDB" id="A0A3B4DKE2"/>
<keyword evidence="8" id="KW-0756">Sterol biosynthesis</keyword>
<evidence type="ECO:0000256" key="4">
    <source>
        <dbReference type="ARBA" id="ARBA00022692"/>
    </source>
</evidence>
<feature type="transmembrane region" description="Helical" evidence="13">
    <location>
        <begin position="122"/>
        <end position="141"/>
    </location>
</feature>
<keyword evidence="10 13" id="KW-0472">Membrane</keyword>
<dbReference type="GO" id="GO:0005789">
    <property type="term" value="C:endoplasmic reticulum membrane"/>
    <property type="evidence" value="ECO:0007669"/>
    <property type="project" value="UniProtKB-SubCell"/>
</dbReference>
<evidence type="ECO:0000256" key="12">
    <source>
        <dbReference type="ARBA" id="ARBA00023221"/>
    </source>
</evidence>
<reference evidence="14 15" key="1">
    <citation type="submission" date="2020-10" db="EMBL/GenBank/DDBJ databases">
        <title>Pygocentrus nattereri (red-bellied piranha) genome, fPygNat1, primary haplotype.</title>
        <authorList>
            <person name="Myers G."/>
            <person name="Meyer A."/>
            <person name="Karagic N."/>
            <person name="Pippel M."/>
            <person name="Winkler S."/>
            <person name="Tracey A."/>
            <person name="Wood J."/>
            <person name="Formenti G."/>
            <person name="Howe K."/>
            <person name="Fedrigo O."/>
            <person name="Jarvis E.D."/>
        </authorList>
    </citation>
    <scope>NUCLEOTIDE SEQUENCE [LARGE SCALE GENOMIC DNA]</scope>
</reference>
<dbReference type="STRING" id="42514.ENSPNAP00000024852"/>
<dbReference type="GeneID" id="108423427"/>
<comment type="similarity">
    <text evidence="2">Belongs to the ERG28 family.</text>
</comment>
<dbReference type="Pfam" id="PF03694">
    <property type="entry name" value="Erg28"/>
    <property type="match status" value="1"/>
</dbReference>
<accession>A0A3B4DKE2</accession>
<evidence type="ECO:0000313" key="15">
    <source>
        <dbReference type="Proteomes" id="UP001501920"/>
    </source>
</evidence>
<comment type="subcellular location">
    <subcellularLocation>
        <location evidence="1">Endoplasmic reticulum membrane</location>
        <topology evidence="1">Multi-pass membrane protein</topology>
    </subcellularLocation>
</comment>
<evidence type="ECO:0000256" key="3">
    <source>
        <dbReference type="ARBA" id="ARBA00022516"/>
    </source>
</evidence>
<evidence type="ECO:0000256" key="8">
    <source>
        <dbReference type="ARBA" id="ARBA00023011"/>
    </source>
</evidence>
<keyword evidence="6" id="KW-0752">Steroid biosynthesis</keyword>
<feature type="transmembrane region" description="Helical" evidence="13">
    <location>
        <begin position="147"/>
        <end position="168"/>
    </location>
</feature>
<evidence type="ECO:0000256" key="9">
    <source>
        <dbReference type="ARBA" id="ARBA00023098"/>
    </source>
</evidence>
<dbReference type="PANTHER" id="PTHR15451:SF19">
    <property type="entry name" value="ERGOSTEROL BIOSYNTHETIC PROTEIN 28 HOMOLOG"/>
    <property type="match status" value="1"/>
</dbReference>
<dbReference type="InterPro" id="IPR005352">
    <property type="entry name" value="Erg28"/>
</dbReference>
<dbReference type="GO" id="GO:0030674">
    <property type="term" value="F:protein-macromolecule adaptor activity"/>
    <property type="evidence" value="ECO:0007669"/>
    <property type="project" value="TreeGrafter"/>
</dbReference>
<dbReference type="RefSeq" id="XP_017546208.1">
    <property type="nucleotide sequence ID" value="XM_017690719.1"/>
</dbReference>
<evidence type="ECO:0008006" key="16">
    <source>
        <dbReference type="Google" id="ProtNLM"/>
    </source>
</evidence>
<keyword evidence="15" id="KW-1185">Reference proteome</keyword>
<reference evidence="14" key="2">
    <citation type="submission" date="2025-08" db="UniProtKB">
        <authorList>
            <consortium name="Ensembl"/>
        </authorList>
    </citation>
    <scope>IDENTIFICATION</scope>
</reference>
<keyword evidence="5" id="KW-0256">Endoplasmic reticulum</keyword>
<evidence type="ECO:0000256" key="10">
    <source>
        <dbReference type="ARBA" id="ARBA00023136"/>
    </source>
</evidence>
<dbReference type="GO" id="GO:0016126">
    <property type="term" value="P:sterol biosynthetic process"/>
    <property type="evidence" value="ECO:0007669"/>
    <property type="project" value="UniProtKB-KW"/>
</dbReference>
<keyword evidence="11" id="KW-1207">Sterol metabolism</keyword>
<dbReference type="OrthoDB" id="6485510at2759"/>
<evidence type="ECO:0000256" key="11">
    <source>
        <dbReference type="ARBA" id="ARBA00023166"/>
    </source>
</evidence>
<dbReference type="GeneTree" id="ENSGT00390000010925"/>
<dbReference type="Proteomes" id="UP001501920">
    <property type="component" value="Chromosome 10"/>
</dbReference>